<proteinExistence type="predicted"/>
<name>A0ABN9EB95_9NEOB</name>
<gene>
    <name evidence="1" type="ORF">SPARVUS_LOCUS9466779</name>
</gene>
<reference evidence="1" key="1">
    <citation type="submission" date="2023-05" db="EMBL/GenBank/DDBJ databases">
        <authorList>
            <person name="Stuckert A."/>
        </authorList>
    </citation>
    <scope>NUCLEOTIDE SEQUENCE</scope>
</reference>
<evidence type="ECO:0000313" key="1">
    <source>
        <dbReference type="EMBL" id="CAI9581310.1"/>
    </source>
</evidence>
<keyword evidence="2" id="KW-1185">Reference proteome</keyword>
<accession>A0ABN9EB95</accession>
<comment type="caution">
    <text evidence="1">The sequence shown here is derived from an EMBL/GenBank/DDBJ whole genome shotgun (WGS) entry which is preliminary data.</text>
</comment>
<organism evidence="1 2">
    <name type="scientific">Staurois parvus</name>
    <dbReference type="NCBI Taxonomy" id="386267"/>
    <lineage>
        <taxon>Eukaryota</taxon>
        <taxon>Metazoa</taxon>
        <taxon>Chordata</taxon>
        <taxon>Craniata</taxon>
        <taxon>Vertebrata</taxon>
        <taxon>Euteleostomi</taxon>
        <taxon>Amphibia</taxon>
        <taxon>Batrachia</taxon>
        <taxon>Anura</taxon>
        <taxon>Neobatrachia</taxon>
        <taxon>Ranoidea</taxon>
        <taxon>Ranidae</taxon>
        <taxon>Staurois</taxon>
    </lineage>
</organism>
<dbReference type="EMBL" id="CATNWA010015258">
    <property type="protein sequence ID" value="CAI9581310.1"/>
    <property type="molecule type" value="Genomic_DNA"/>
</dbReference>
<sequence length="76" mass="8496">MNGPVVFWGLSCVPKDYREEGGGHQKRSQWKWEWVTVKSGYSSPPPPPAPQMCQSLMRSRGPIFKVELPLLGGTPL</sequence>
<dbReference type="Proteomes" id="UP001162483">
    <property type="component" value="Unassembled WGS sequence"/>
</dbReference>
<protein>
    <submittedName>
        <fullName evidence="1">Uncharacterized protein</fullName>
    </submittedName>
</protein>
<evidence type="ECO:0000313" key="2">
    <source>
        <dbReference type="Proteomes" id="UP001162483"/>
    </source>
</evidence>